<keyword evidence="1" id="KW-1133">Transmembrane helix</keyword>
<sequence>MKTKKTLKSVIAASAFALMSANALAAGESLGSMAQGHWADEAGGIFQFVILAFAFVGVVIAGTCLIGMAMIKMAPNNPATQKFEQAGTGNLGMGALFGAGLAALMTVLGFFIGTAAGTDADTDGLNRLRGSSIVEPASVEYIASVNADFTTVRAA</sequence>
<feature type="transmembrane region" description="Helical" evidence="1">
    <location>
        <begin position="49"/>
        <end position="71"/>
    </location>
</feature>
<name>A0A1N6XB14_9GAMM</name>
<feature type="signal peptide" evidence="2">
    <location>
        <begin position="1"/>
        <end position="25"/>
    </location>
</feature>
<dbReference type="EMBL" id="FTMN01000013">
    <property type="protein sequence ID" value="SIQ99431.1"/>
    <property type="molecule type" value="Genomic_DNA"/>
</dbReference>
<proteinExistence type="predicted"/>
<keyword evidence="1" id="KW-0472">Membrane</keyword>
<evidence type="ECO:0000313" key="4">
    <source>
        <dbReference type="Proteomes" id="UP000186895"/>
    </source>
</evidence>
<protein>
    <recommendedName>
        <fullName evidence="5">Integral membrane protein</fullName>
    </recommendedName>
</protein>
<dbReference type="Proteomes" id="UP000186895">
    <property type="component" value="Unassembled WGS sequence"/>
</dbReference>
<accession>A0A1N6XB14</accession>
<dbReference type="AlphaFoldDB" id="A0A1N6XB14"/>
<keyword evidence="2" id="KW-0732">Signal</keyword>
<keyword evidence="4" id="KW-1185">Reference proteome</keyword>
<evidence type="ECO:0000256" key="1">
    <source>
        <dbReference type="SAM" id="Phobius"/>
    </source>
</evidence>
<feature type="chain" id="PRO_5012252791" description="Integral membrane protein" evidence="2">
    <location>
        <begin position="26"/>
        <end position="155"/>
    </location>
</feature>
<evidence type="ECO:0000313" key="3">
    <source>
        <dbReference type="EMBL" id="SIQ99431.1"/>
    </source>
</evidence>
<feature type="transmembrane region" description="Helical" evidence="1">
    <location>
        <begin position="91"/>
        <end position="112"/>
    </location>
</feature>
<evidence type="ECO:0008006" key="5">
    <source>
        <dbReference type="Google" id="ProtNLM"/>
    </source>
</evidence>
<gene>
    <name evidence="3" type="ORF">SAMN05421647_11354</name>
</gene>
<reference evidence="3 4" key="1">
    <citation type="submission" date="2017-01" db="EMBL/GenBank/DDBJ databases">
        <authorList>
            <person name="Mah S.A."/>
            <person name="Swanson W.J."/>
            <person name="Moy G.W."/>
            <person name="Vacquier V.D."/>
        </authorList>
    </citation>
    <scope>NUCLEOTIDE SEQUENCE [LARGE SCALE GENOMIC DNA]</scope>
    <source>
        <strain evidence="3 4">DSM 7027</strain>
    </source>
</reference>
<evidence type="ECO:0000256" key="2">
    <source>
        <dbReference type="SAM" id="SignalP"/>
    </source>
</evidence>
<keyword evidence="1" id="KW-0812">Transmembrane</keyword>
<dbReference type="STRING" id="49186.SAMN05421647_11354"/>
<organism evidence="3 4">
    <name type="scientific">Marinobacterium stanieri</name>
    <dbReference type="NCBI Taxonomy" id="49186"/>
    <lineage>
        <taxon>Bacteria</taxon>
        <taxon>Pseudomonadati</taxon>
        <taxon>Pseudomonadota</taxon>
        <taxon>Gammaproteobacteria</taxon>
        <taxon>Oceanospirillales</taxon>
        <taxon>Oceanospirillaceae</taxon>
        <taxon>Marinobacterium</taxon>
    </lineage>
</organism>